<evidence type="ECO:0000313" key="2">
    <source>
        <dbReference type="Proteomes" id="UP001235343"/>
    </source>
</evidence>
<proteinExistence type="predicted"/>
<reference evidence="1 2" key="1">
    <citation type="submission" date="2023-06" db="EMBL/GenBank/DDBJ databases">
        <title>Aquibacillus rhizosphaerae LR5S19.</title>
        <authorList>
            <person name="Sun J.-Q."/>
        </authorList>
    </citation>
    <scope>NUCLEOTIDE SEQUENCE [LARGE SCALE GENOMIC DNA]</scope>
    <source>
        <strain evidence="1 2">LR5S19</strain>
    </source>
</reference>
<dbReference type="Proteomes" id="UP001235343">
    <property type="component" value="Unassembled WGS sequence"/>
</dbReference>
<gene>
    <name evidence="1" type="ORF">QQS35_02820</name>
</gene>
<dbReference type="RefSeq" id="WP_285930261.1">
    <property type="nucleotide sequence ID" value="NZ_JASTZU010000014.1"/>
</dbReference>
<accession>A0ABT7L465</accession>
<sequence length="301" mass="36323">MAQLVKLQDYISRYEKDIYHYPGQYIRLKSENWKKLMQAWELQLEQQIDIEDEQEQDNSNFSKWKSFFQRRERVEEDAQDFSEIQLPNSKKDLKQYFLDTLLPFQFKWASTTVSEMSFLDKYYYDDYTLKYFLQRFPDTYLLFYQPIFHLKNSPLEGDIVLLSPIGIEIIRFVELDSDITIVTGDDRTWYKEQDNIQSRLLSPLLSLKRTEKVIRSILNKYDIDFPIQKVVLSRTNMIESYLEPYNTKFIGKEQHESWLNAKRSLVSPLKHRQLKVAELLLNHCYTSAIKRPEWEEEIDET</sequence>
<evidence type="ECO:0000313" key="1">
    <source>
        <dbReference type="EMBL" id="MDL4839395.1"/>
    </source>
</evidence>
<name>A0ABT7L465_9BACI</name>
<comment type="caution">
    <text evidence="1">The sequence shown here is derived from an EMBL/GenBank/DDBJ whole genome shotgun (WGS) entry which is preliminary data.</text>
</comment>
<protein>
    <submittedName>
        <fullName evidence="1">NERD domain-containing protein</fullName>
    </submittedName>
</protein>
<keyword evidence="2" id="KW-1185">Reference proteome</keyword>
<dbReference type="EMBL" id="JASTZU010000014">
    <property type="protein sequence ID" value="MDL4839395.1"/>
    <property type="molecule type" value="Genomic_DNA"/>
</dbReference>
<organism evidence="1 2">
    <name type="scientific">Aquibacillus rhizosphaerae</name>
    <dbReference type="NCBI Taxonomy" id="3051431"/>
    <lineage>
        <taxon>Bacteria</taxon>
        <taxon>Bacillati</taxon>
        <taxon>Bacillota</taxon>
        <taxon>Bacilli</taxon>
        <taxon>Bacillales</taxon>
        <taxon>Bacillaceae</taxon>
        <taxon>Aquibacillus</taxon>
    </lineage>
</organism>